<organism evidence="2 3">
    <name type="scientific">Acidithiobacillus marinus</name>
    <dbReference type="NCBI Taxonomy" id="187490"/>
    <lineage>
        <taxon>Bacteria</taxon>
        <taxon>Pseudomonadati</taxon>
        <taxon>Pseudomonadota</taxon>
        <taxon>Acidithiobacillia</taxon>
        <taxon>Acidithiobacillales</taxon>
        <taxon>Acidithiobacillaceae</taxon>
        <taxon>Acidithiobacillus</taxon>
    </lineage>
</organism>
<keyword evidence="3" id="KW-1185">Reference proteome</keyword>
<dbReference type="AlphaFoldDB" id="A0A2I1DKM2"/>
<keyword evidence="1" id="KW-0732">Signal</keyword>
<evidence type="ECO:0000256" key="1">
    <source>
        <dbReference type="SAM" id="SignalP"/>
    </source>
</evidence>
<reference evidence="2 3" key="1">
    <citation type="submission" date="2017-03" db="EMBL/GenBank/DDBJ databases">
        <title>Draft genime sequence of the acidophilic sulfur-oxidizing bacterium Acidithiobacillus sp. SH, isolated from seawater.</title>
        <authorList>
            <person name="Sharmin S."/>
            <person name="Tokuhisa M."/>
            <person name="Kanao T."/>
            <person name="Kamimura K."/>
        </authorList>
    </citation>
    <scope>NUCLEOTIDE SEQUENCE [LARGE SCALE GENOMIC DNA]</scope>
    <source>
        <strain evidence="2 3">SH</strain>
    </source>
</reference>
<evidence type="ECO:0000313" key="2">
    <source>
        <dbReference type="EMBL" id="PKY10432.1"/>
    </source>
</evidence>
<dbReference type="OrthoDB" id="9939946at2"/>
<evidence type="ECO:0008006" key="4">
    <source>
        <dbReference type="Google" id="ProtNLM"/>
    </source>
</evidence>
<feature type="chain" id="PRO_5014115423" description="Lipoprotein" evidence="1">
    <location>
        <begin position="20"/>
        <end position="90"/>
    </location>
</feature>
<dbReference type="NCBIfam" id="NF033894">
    <property type="entry name" value="Eex_IncN"/>
    <property type="match status" value="1"/>
</dbReference>
<evidence type="ECO:0000313" key="3">
    <source>
        <dbReference type="Proteomes" id="UP000234329"/>
    </source>
</evidence>
<dbReference type="InParanoid" id="A0A2I1DKM2"/>
<gene>
    <name evidence="2" type="ORF">B1757_10080</name>
</gene>
<comment type="caution">
    <text evidence="2">The sequence shown here is derived from an EMBL/GenBank/DDBJ whole genome shotgun (WGS) entry which is preliminary data.</text>
</comment>
<protein>
    <recommendedName>
        <fullName evidence="4">Lipoprotein</fullName>
    </recommendedName>
</protein>
<proteinExistence type="predicted"/>
<sequence length="90" mass="9691">MNIYKIIPISISLLGLALAGCSGVSQGPHGGHDISWYLHHQKKMTQEVSWCKNSAGRDKLESCKNAEQASSNAVSYNAKKTMKSIGNALS</sequence>
<dbReference type="RefSeq" id="WP_101538191.1">
    <property type="nucleotide sequence ID" value="NZ_MXAV01000036.1"/>
</dbReference>
<dbReference type="EMBL" id="MXAV01000036">
    <property type="protein sequence ID" value="PKY10432.1"/>
    <property type="molecule type" value="Genomic_DNA"/>
</dbReference>
<name>A0A2I1DKM2_9PROT</name>
<feature type="signal peptide" evidence="1">
    <location>
        <begin position="1"/>
        <end position="19"/>
    </location>
</feature>
<accession>A0A2I1DKM2</accession>
<dbReference type="Proteomes" id="UP000234329">
    <property type="component" value="Unassembled WGS sequence"/>
</dbReference>
<dbReference type="InterPro" id="IPR047937">
    <property type="entry name" value="Eex_IncN-like"/>
</dbReference>
<dbReference type="PROSITE" id="PS51257">
    <property type="entry name" value="PROKAR_LIPOPROTEIN"/>
    <property type="match status" value="1"/>
</dbReference>